<dbReference type="Proteomes" id="UP000077266">
    <property type="component" value="Unassembled WGS sequence"/>
</dbReference>
<dbReference type="EMBL" id="KV425910">
    <property type="protein sequence ID" value="KZV99355.1"/>
    <property type="molecule type" value="Genomic_DNA"/>
</dbReference>
<evidence type="ECO:0000256" key="2">
    <source>
        <dbReference type="SAM" id="MobiDB-lite"/>
    </source>
</evidence>
<accession>A0A165MJG5</accession>
<feature type="coiled-coil region" evidence="1">
    <location>
        <begin position="154"/>
        <end position="251"/>
    </location>
</feature>
<sequence>MSSCACAAKDAKIRELQAALVALAKQHNPKWYDEAVQKMREAEAKRAQLEVQLDEVVKERDQLLSNTTKAGSQAALFDELKRELASIVEERKEEATQLTALQTRFMDLSSAHTALQSEKKAQATEFAALETRLFELSDAHGALQSEKKAQATEFAALETRLSDLSIERDALESEKNDAVLQVAALLEQVRELTAAHATLLAENNAYAASLQESATNVQAFAEASDSVQAELSEAREEIKTLSSRLKESDEIILFLDRLIVNRGPVTTLATKLALLEQEVTDNRAVKVQLEASKAKNQDYTEQIRDLTGQKRTATSVLQSMEAHLHNLRQENEQLQEELANYRAQPQSRVVLGPSNSQGASSNATSHTVAKENDDPLRPAVTSPSVLKAHPDVTRNPSFFAHAAEHTVASLAEPARCRMWQDIVLIPRPGYKLRQRLLYGSYVGDCERPGFAPPADFRTFFSMIRYDYFKATLQEHEGEYFICGVTMRGTELLEAVAAVPPRPTPAHVIETSPAAVAAISQTTASAASTSTSPTTGTRPTSSSRNSGSSSHVAEASQVGKRKEPMDESTEPPVKRRRSTPVEAPTLSPVTRTSPLLRAPSPSTPIREGPLSAAQPDPSPSRPCPSSPDGPAEYDPDHLHTSPWDVDDHDFFVLWLRHEILNSITSASVASSHLQRLGWAEDGKGFVVPHKSKYFRNARFSMKTVVRALGH</sequence>
<dbReference type="GO" id="GO:0005856">
    <property type="term" value="C:cytoskeleton"/>
    <property type="evidence" value="ECO:0007669"/>
    <property type="project" value="TreeGrafter"/>
</dbReference>
<reference evidence="3 4" key="1">
    <citation type="journal article" date="2016" name="Mol. Biol. Evol.">
        <title>Comparative Genomics of Early-Diverging Mushroom-Forming Fungi Provides Insights into the Origins of Lignocellulose Decay Capabilities.</title>
        <authorList>
            <person name="Nagy L.G."/>
            <person name="Riley R."/>
            <person name="Tritt A."/>
            <person name="Adam C."/>
            <person name="Daum C."/>
            <person name="Floudas D."/>
            <person name="Sun H."/>
            <person name="Yadav J.S."/>
            <person name="Pangilinan J."/>
            <person name="Larsson K.H."/>
            <person name="Matsuura K."/>
            <person name="Barry K."/>
            <person name="Labutti K."/>
            <person name="Kuo R."/>
            <person name="Ohm R.A."/>
            <person name="Bhattacharya S.S."/>
            <person name="Shirouzu T."/>
            <person name="Yoshinaga Y."/>
            <person name="Martin F.M."/>
            <person name="Grigoriev I.V."/>
            <person name="Hibbett D.S."/>
        </authorList>
    </citation>
    <scope>NUCLEOTIDE SEQUENCE [LARGE SCALE GENOMIC DNA]</scope>
    <source>
        <strain evidence="3 4">HHB12029</strain>
    </source>
</reference>
<protein>
    <submittedName>
        <fullName evidence="3">Uncharacterized protein</fullName>
    </submittedName>
</protein>
<gene>
    <name evidence="3" type="ORF">EXIGLDRAFT_725307</name>
</gene>
<dbReference type="PANTHER" id="PTHR22988:SF75">
    <property type="entry name" value="MYOSIN-16-LIKE"/>
    <property type="match status" value="1"/>
</dbReference>
<dbReference type="InParanoid" id="A0A165MJG5"/>
<dbReference type="PANTHER" id="PTHR22988">
    <property type="entry name" value="MYOTONIC DYSTROPHY S/T KINASE-RELATED"/>
    <property type="match status" value="1"/>
</dbReference>
<dbReference type="AlphaFoldDB" id="A0A165MJG5"/>
<feature type="coiled-coil region" evidence="1">
    <location>
        <begin position="282"/>
        <end position="344"/>
    </location>
</feature>
<proteinExistence type="predicted"/>
<evidence type="ECO:0000313" key="3">
    <source>
        <dbReference type="EMBL" id="KZV99355.1"/>
    </source>
</evidence>
<organism evidence="3 4">
    <name type="scientific">Exidia glandulosa HHB12029</name>
    <dbReference type="NCBI Taxonomy" id="1314781"/>
    <lineage>
        <taxon>Eukaryota</taxon>
        <taxon>Fungi</taxon>
        <taxon>Dikarya</taxon>
        <taxon>Basidiomycota</taxon>
        <taxon>Agaricomycotina</taxon>
        <taxon>Agaricomycetes</taxon>
        <taxon>Auriculariales</taxon>
        <taxon>Exidiaceae</taxon>
        <taxon>Exidia</taxon>
    </lineage>
</organism>
<dbReference type="InterPro" id="IPR050839">
    <property type="entry name" value="Rho-assoc_Ser/Thr_Kinase"/>
</dbReference>
<dbReference type="GO" id="GO:0004674">
    <property type="term" value="F:protein serine/threonine kinase activity"/>
    <property type="evidence" value="ECO:0007669"/>
    <property type="project" value="TreeGrafter"/>
</dbReference>
<feature type="compositionally biased region" description="Pro residues" evidence="2">
    <location>
        <begin position="615"/>
        <end position="626"/>
    </location>
</feature>
<feature type="coiled-coil region" evidence="1">
    <location>
        <begin position="32"/>
        <end position="97"/>
    </location>
</feature>
<dbReference type="GO" id="GO:0005737">
    <property type="term" value="C:cytoplasm"/>
    <property type="evidence" value="ECO:0007669"/>
    <property type="project" value="TreeGrafter"/>
</dbReference>
<keyword evidence="1" id="KW-0175">Coiled coil</keyword>
<feature type="region of interest" description="Disordered" evidence="2">
    <location>
        <begin position="351"/>
        <end position="377"/>
    </location>
</feature>
<name>A0A165MJG5_EXIGL</name>
<evidence type="ECO:0000313" key="4">
    <source>
        <dbReference type="Proteomes" id="UP000077266"/>
    </source>
</evidence>
<feature type="compositionally biased region" description="Low complexity" evidence="2">
    <location>
        <begin position="519"/>
        <end position="552"/>
    </location>
</feature>
<feature type="compositionally biased region" description="Polar residues" evidence="2">
    <location>
        <begin position="351"/>
        <end position="367"/>
    </location>
</feature>
<keyword evidence="4" id="KW-1185">Reference proteome</keyword>
<feature type="region of interest" description="Disordered" evidence="2">
    <location>
        <begin position="519"/>
        <end position="639"/>
    </location>
</feature>
<dbReference type="GO" id="GO:0031032">
    <property type="term" value="P:actomyosin structure organization"/>
    <property type="evidence" value="ECO:0007669"/>
    <property type="project" value="TreeGrafter"/>
</dbReference>
<evidence type="ECO:0000256" key="1">
    <source>
        <dbReference type="SAM" id="Coils"/>
    </source>
</evidence>